<evidence type="ECO:0000313" key="1">
    <source>
        <dbReference type="EMBL" id="KGG50391.1"/>
    </source>
</evidence>
<organism evidence="1 2">
    <name type="scientific">Mitosporidium daphniae</name>
    <dbReference type="NCBI Taxonomy" id="1485682"/>
    <lineage>
        <taxon>Eukaryota</taxon>
        <taxon>Fungi</taxon>
        <taxon>Fungi incertae sedis</taxon>
        <taxon>Microsporidia</taxon>
        <taxon>Mitosporidium</taxon>
    </lineage>
</organism>
<dbReference type="OrthoDB" id="26525at2759"/>
<dbReference type="GeneID" id="25260718"/>
<keyword evidence="2" id="KW-1185">Reference proteome</keyword>
<dbReference type="Gene3D" id="1.10.238.10">
    <property type="entry name" value="EF-hand"/>
    <property type="match status" value="1"/>
</dbReference>
<sequence>MGNFPSEAQIKETEKMIDPLGSGLVKLSDLKHILTTVGEKMASEDVDSLYRLLGYSNVDMAVSYEGKSISNLLAC</sequence>
<dbReference type="RefSeq" id="XP_013236818.1">
    <property type="nucleotide sequence ID" value="XM_013381364.1"/>
</dbReference>
<dbReference type="InterPro" id="IPR011992">
    <property type="entry name" value="EF-hand-dom_pair"/>
</dbReference>
<dbReference type="SUPFAM" id="SSF47473">
    <property type="entry name" value="EF-hand"/>
    <property type="match status" value="1"/>
</dbReference>
<dbReference type="EMBL" id="JMKJ01000582">
    <property type="protein sequence ID" value="KGG50391.1"/>
    <property type="molecule type" value="Genomic_DNA"/>
</dbReference>
<proteinExistence type="predicted"/>
<protein>
    <recommendedName>
        <fullName evidence="3">EF-hand domain-containing protein</fullName>
    </recommendedName>
</protein>
<accession>A0A098VRS4</accession>
<dbReference type="HOGENOM" id="CLU_2671602_0_0_1"/>
<gene>
    <name evidence="1" type="ORF">DI09_72p100</name>
</gene>
<evidence type="ECO:0008006" key="3">
    <source>
        <dbReference type="Google" id="ProtNLM"/>
    </source>
</evidence>
<dbReference type="Proteomes" id="UP000029725">
    <property type="component" value="Unassembled WGS sequence"/>
</dbReference>
<evidence type="ECO:0000313" key="2">
    <source>
        <dbReference type="Proteomes" id="UP000029725"/>
    </source>
</evidence>
<dbReference type="AlphaFoldDB" id="A0A098VRS4"/>
<dbReference type="VEuPathDB" id="MicrosporidiaDB:DI09_72p100"/>
<comment type="caution">
    <text evidence="1">The sequence shown here is derived from an EMBL/GenBank/DDBJ whole genome shotgun (WGS) entry which is preliminary data.</text>
</comment>
<name>A0A098VRS4_9MICR</name>
<reference evidence="1 2" key="1">
    <citation type="submission" date="2014-04" db="EMBL/GenBank/DDBJ databases">
        <title>A new species of microsporidia sheds light on the evolution of extreme parasitism.</title>
        <authorList>
            <person name="Haag K.L."/>
            <person name="James T.Y."/>
            <person name="Larsson R."/>
            <person name="Schaer T.M."/>
            <person name="Refardt D."/>
            <person name="Pombert J.-F."/>
            <person name="Ebert D."/>
        </authorList>
    </citation>
    <scope>NUCLEOTIDE SEQUENCE [LARGE SCALE GENOMIC DNA]</scope>
    <source>
        <strain evidence="1 2">UGP3</strain>
        <tissue evidence="1">Spores</tissue>
    </source>
</reference>